<accession>A0ABY5U804</accession>
<geneLocation type="plasmid" evidence="1 2">
    <name>unnamed</name>
</geneLocation>
<evidence type="ECO:0000313" key="1">
    <source>
        <dbReference type="EMBL" id="UWE05299.1"/>
    </source>
</evidence>
<protein>
    <submittedName>
        <fullName evidence="1">Uncharacterized protein</fullName>
    </submittedName>
</protein>
<keyword evidence="2" id="KW-1185">Reference proteome</keyword>
<dbReference type="EMBL" id="CP103867">
    <property type="protein sequence ID" value="UWE05299.1"/>
    <property type="molecule type" value="Genomic_DNA"/>
</dbReference>
<gene>
    <name evidence="1" type="ORF">NYR52_16635</name>
</gene>
<proteinExistence type="predicted"/>
<evidence type="ECO:0000313" key="2">
    <source>
        <dbReference type="Proteomes" id="UP001058650"/>
    </source>
</evidence>
<reference evidence="1" key="1">
    <citation type="submission" date="2022-08" db="EMBL/GenBank/DDBJ databases">
        <title>The complete genome sequence of the thermophilic bacterium Laceyella sacchari FBKL4.010 reveals the basis for tetramethylpyrazine biosynthesis in Moutai-flavor Daqu.</title>
        <authorList>
            <person name="Li D."/>
            <person name="Huang W."/>
            <person name="Wang C."/>
            <person name="Qiu S."/>
        </authorList>
    </citation>
    <scope>NUCLEOTIDE SEQUENCE</scope>
    <source>
        <strain evidence="1">FBKL4.014</strain>
        <plasmid evidence="1">unnamed</plasmid>
    </source>
</reference>
<sequence>MRKRHRYTGEAIKDRGVLKFKLMQDGIFYGFLTPLEFYRWQERQKTENARSGGNRKRAWV</sequence>
<name>A0ABY5U804_LACSH</name>
<keyword evidence="1" id="KW-0614">Plasmid</keyword>
<dbReference type="RefSeq" id="WP_259436793.1">
    <property type="nucleotide sequence ID" value="NZ_CP103867.1"/>
</dbReference>
<organism evidence="1 2">
    <name type="scientific">Laceyella sacchari</name>
    <name type="common">Thermoactinomyces thalpophilus</name>
    <dbReference type="NCBI Taxonomy" id="37482"/>
    <lineage>
        <taxon>Bacteria</taxon>
        <taxon>Bacillati</taxon>
        <taxon>Bacillota</taxon>
        <taxon>Bacilli</taxon>
        <taxon>Bacillales</taxon>
        <taxon>Thermoactinomycetaceae</taxon>
        <taxon>Laceyella</taxon>
    </lineage>
</organism>
<dbReference type="Proteomes" id="UP001058650">
    <property type="component" value="Plasmid unnamed"/>
</dbReference>